<dbReference type="EMBL" id="VORZ01000002">
    <property type="protein sequence ID" value="TXD97079.1"/>
    <property type="molecule type" value="Genomic_DNA"/>
</dbReference>
<keyword evidence="12" id="KW-1185">Reference proteome</keyword>
<sequence length="597" mass="66270">MSLNKEPSESVSKDLDQGLNKDLDETLIVKKKKKKKKKAQSEMTEKSFEEFLKKLIKKTNKESSKKTSGKEKAADVDPNVQAPLGTSKAVETMFRNALRTELDLIALAATKANIMISMNGIIISALMISGAFIFVSSASFLIPAAMFMFTAAASIFFAILAASPEKAHYFTGFSNWFKAFIKRDANFRDFRGFLARANRSSDGKVNLLINKDRMQLSREEYWERMQIMMRDRDETYHSMSDQLYWLGQIAARNGKMLNISYSIFRWGMLASVLASILLKAVLFFYPAAASDVPPQLDAMGMGTLVGVYEPSAVQQLPDGRVLVVEDEEQRAMNLMTVAPDGSLSENAVASLQLTRSFGRKLNDLEGLTADDKGFIYAITSHSSDTSGKRETTREQLLRFRINGNIAGDISDVNTLRDELVKSPVLDAAFKARMNTSVNFDELDIEGLAYDNSTHSLMLGLRAPMAGKSSIIVPIINSDEMFTNKVPPVFGQPIFLDLNGGGIRSLYFDPVLGLFVIANEINDPAGNKQAQIWTWTGDPKDKPMKIDTPELAALKNIEAIDTITANGTIKMIFMADEGDAKKGVHARYVMLDYKKFTQ</sequence>
<evidence type="ECO:0000256" key="8">
    <source>
        <dbReference type="SAM" id="MobiDB-lite"/>
    </source>
</evidence>
<organism evidence="11 12">
    <name type="scientific">Psychrobacter frigidicola</name>
    <dbReference type="NCBI Taxonomy" id="45611"/>
    <lineage>
        <taxon>Bacteria</taxon>
        <taxon>Pseudomonadati</taxon>
        <taxon>Pseudomonadota</taxon>
        <taxon>Gammaproteobacteria</taxon>
        <taxon>Moraxellales</taxon>
        <taxon>Moraxellaceae</taxon>
        <taxon>Psychrobacter</taxon>
    </lineage>
</organism>
<comment type="subcellular location">
    <subcellularLocation>
        <location evidence="1">Cell membrane</location>
    </subcellularLocation>
</comment>
<evidence type="ECO:0000256" key="5">
    <source>
        <dbReference type="ARBA" id="ARBA00022989"/>
    </source>
</evidence>
<evidence type="ECO:0000256" key="1">
    <source>
        <dbReference type="ARBA" id="ARBA00004236"/>
    </source>
</evidence>
<dbReference type="OrthoDB" id="5560405at2"/>
<evidence type="ECO:0000256" key="3">
    <source>
        <dbReference type="ARBA" id="ARBA00022692"/>
    </source>
</evidence>
<proteinExistence type="predicted"/>
<evidence type="ECO:0000256" key="9">
    <source>
        <dbReference type="SAM" id="Phobius"/>
    </source>
</evidence>
<gene>
    <name evidence="11" type="ORF">ES754_08705</name>
</gene>
<protein>
    <submittedName>
        <fullName evidence="11">DUF3616 domain-containing protein</fullName>
    </submittedName>
</protein>
<keyword evidence="7 9" id="KW-0472">Membrane</keyword>
<evidence type="ECO:0000256" key="4">
    <source>
        <dbReference type="ARBA" id="ARBA00022741"/>
    </source>
</evidence>
<feature type="region of interest" description="Disordered" evidence="8">
    <location>
        <begin position="59"/>
        <end position="78"/>
    </location>
</feature>
<dbReference type="Pfam" id="PF18967">
    <property type="entry name" value="PycTM"/>
    <property type="match status" value="1"/>
</dbReference>
<keyword evidence="5 9" id="KW-1133">Transmembrane helix</keyword>
<feature type="domain" description="Cadherin" evidence="10">
    <location>
        <begin position="342"/>
        <end position="489"/>
    </location>
</feature>
<keyword evidence="2" id="KW-1003">Cell membrane</keyword>
<dbReference type="RefSeq" id="WP_147223784.1">
    <property type="nucleotide sequence ID" value="NZ_CAJGYY010000001.1"/>
</dbReference>
<comment type="caution">
    <text evidence="11">The sequence shown here is derived from an EMBL/GenBank/DDBJ whole genome shotgun (WGS) entry which is preliminary data.</text>
</comment>
<accession>A0A5C7A1M7</accession>
<evidence type="ECO:0000256" key="2">
    <source>
        <dbReference type="ARBA" id="ARBA00022475"/>
    </source>
</evidence>
<dbReference type="Proteomes" id="UP000321903">
    <property type="component" value="Unassembled WGS sequence"/>
</dbReference>
<keyword evidence="6" id="KW-0051">Antiviral defense</keyword>
<dbReference type="GO" id="GO:0005509">
    <property type="term" value="F:calcium ion binding"/>
    <property type="evidence" value="ECO:0007669"/>
    <property type="project" value="InterPro"/>
</dbReference>
<dbReference type="GO" id="GO:0007156">
    <property type="term" value="P:homophilic cell adhesion via plasma membrane adhesion molecules"/>
    <property type="evidence" value="ECO:0007669"/>
    <property type="project" value="InterPro"/>
</dbReference>
<dbReference type="PROSITE" id="PS50268">
    <property type="entry name" value="CADHERIN_2"/>
    <property type="match status" value="1"/>
</dbReference>
<dbReference type="InterPro" id="IPR043760">
    <property type="entry name" value="PycTM_dom"/>
</dbReference>
<feature type="compositionally biased region" description="Basic and acidic residues" evidence="8">
    <location>
        <begin position="59"/>
        <end position="75"/>
    </location>
</feature>
<dbReference type="GO" id="GO:0051607">
    <property type="term" value="P:defense response to virus"/>
    <property type="evidence" value="ECO:0007669"/>
    <property type="project" value="UniProtKB-KW"/>
</dbReference>
<keyword evidence="4" id="KW-0547">Nucleotide-binding</keyword>
<keyword evidence="3 9" id="KW-0812">Transmembrane</keyword>
<feature type="transmembrane region" description="Helical" evidence="9">
    <location>
        <begin position="140"/>
        <end position="162"/>
    </location>
</feature>
<dbReference type="GO" id="GO:0005886">
    <property type="term" value="C:plasma membrane"/>
    <property type="evidence" value="ECO:0007669"/>
    <property type="project" value="UniProtKB-SubCell"/>
</dbReference>
<evidence type="ECO:0000313" key="11">
    <source>
        <dbReference type="EMBL" id="TXD97079.1"/>
    </source>
</evidence>
<evidence type="ECO:0000256" key="6">
    <source>
        <dbReference type="ARBA" id="ARBA00023118"/>
    </source>
</evidence>
<feature type="transmembrane region" description="Helical" evidence="9">
    <location>
        <begin position="263"/>
        <end position="285"/>
    </location>
</feature>
<dbReference type="Pfam" id="PF12275">
    <property type="entry name" value="DUF3616"/>
    <property type="match status" value="1"/>
</dbReference>
<dbReference type="InterPro" id="IPR022060">
    <property type="entry name" value="DUF3616"/>
</dbReference>
<evidence type="ECO:0000256" key="7">
    <source>
        <dbReference type="ARBA" id="ARBA00023136"/>
    </source>
</evidence>
<evidence type="ECO:0000259" key="10">
    <source>
        <dbReference type="PROSITE" id="PS50268"/>
    </source>
</evidence>
<name>A0A5C7A1M7_9GAMM</name>
<reference evidence="11 12" key="1">
    <citation type="submission" date="2019-08" db="EMBL/GenBank/DDBJ databases">
        <title>Genome sequence of Psychrobacter frigidicola ACAM304 (type strain).</title>
        <authorList>
            <person name="Bowman J.P."/>
        </authorList>
    </citation>
    <scope>NUCLEOTIDE SEQUENCE [LARGE SCALE GENOMIC DNA]</scope>
    <source>
        <strain evidence="11 12">ACAM 304</strain>
    </source>
</reference>
<dbReference type="InterPro" id="IPR002126">
    <property type="entry name" value="Cadherin-like_dom"/>
</dbReference>
<evidence type="ECO:0000313" key="12">
    <source>
        <dbReference type="Proteomes" id="UP000321903"/>
    </source>
</evidence>
<dbReference type="AlphaFoldDB" id="A0A5C7A1M7"/>
<dbReference type="GO" id="GO:0000166">
    <property type="term" value="F:nucleotide binding"/>
    <property type="evidence" value="ECO:0007669"/>
    <property type="project" value="UniProtKB-KW"/>
</dbReference>
<feature type="transmembrane region" description="Helical" evidence="9">
    <location>
        <begin position="114"/>
        <end position="134"/>
    </location>
</feature>